<protein>
    <recommendedName>
        <fullName evidence="3">S-layer protein C-terminal domain-containing protein</fullName>
    </recommendedName>
</protein>
<feature type="region of interest" description="Disordered" evidence="1">
    <location>
        <begin position="358"/>
        <end position="430"/>
    </location>
</feature>
<gene>
    <name evidence="4" type="ORF">FC97_GL001538</name>
</gene>
<feature type="compositionally biased region" description="Low complexity" evidence="1">
    <location>
        <begin position="364"/>
        <end position="411"/>
    </location>
</feature>
<feature type="domain" description="S-layer protein C-terminal" evidence="3">
    <location>
        <begin position="499"/>
        <end position="543"/>
    </location>
</feature>
<feature type="domain" description="S-layer protein C-terminal" evidence="3">
    <location>
        <begin position="438"/>
        <end position="483"/>
    </location>
</feature>
<keyword evidence="5" id="KW-1185">Reference proteome</keyword>
<dbReference type="Pfam" id="PF03217">
    <property type="entry name" value="SlpA"/>
    <property type="match status" value="2"/>
</dbReference>
<proteinExistence type="predicted"/>
<dbReference type="EMBL" id="AZDH01000003">
    <property type="protein sequence ID" value="KRK53074.1"/>
    <property type="molecule type" value="Genomic_DNA"/>
</dbReference>
<evidence type="ECO:0000313" key="4">
    <source>
        <dbReference type="EMBL" id="KRK53074.1"/>
    </source>
</evidence>
<evidence type="ECO:0000256" key="2">
    <source>
        <dbReference type="SAM" id="Phobius"/>
    </source>
</evidence>
<name>A0ABR5NW57_9LACO</name>
<keyword evidence="2" id="KW-0472">Membrane</keyword>
<evidence type="ECO:0000313" key="5">
    <source>
        <dbReference type="Proteomes" id="UP000051499"/>
    </source>
</evidence>
<comment type="caution">
    <text evidence="4">The sequence shown here is derived from an EMBL/GenBank/DDBJ whole genome shotgun (WGS) entry which is preliminary data.</text>
</comment>
<dbReference type="Proteomes" id="UP000051499">
    <property type="component" value="Unassembled WGS sequence"/>
</dbReference>
<evidence type="ECO:0000256" key="1">
    <source>
        <dbReference type="SAM" id="MobiDB-lite"/>
    </source>
</evidence>
<keyword evidence="2" id="KW-1133">Transmembrane helix</keyword>
<accession>A0ABR5NW57</accession>
<reference evidence="4 5" key="1">
    <citation type="journal article" date="2015" name="Genome Announc.">
        <title>Expanding the biotechnology potential of lactobacilli through comparative genomics of 213 strains and associated genera.</title>
        <authorList>
            <person name="Sun Z."/>
            <person name="Harris H.M."/>
            <person name="McCann A."/>
            <person name="Guo C."/>
            <person name="Argimon S."/>
            <person name="Zhang W."/>
            <person name="Yang X."/>
            <person name="Jeffery I.B."/>
            <person name="Cooney J.C."/>
            <person name="Kagawa T.F."/>
            <person name="Liu W."/>
            <person name="Song Y."/>
            <person name="Salvetti E."/>
            <person name="Wrobel A."/>
            <person name="Rasinkangas P."/>
            <person name="Parkhill J."/>
            <person name="Rea M.C."/>
            <person name="O'Sullivan O."/>
            <person name="Ritari J."/>
            <person name="Douillard F.P."/>
            <person name="Paul Ross R."/>
            <person name="Yang R."/>
            <person name="Briner A.E."/>
            <person name="Felis G.E."/>
            <person name="de Vos W.M."/>
            <person name="Barrangou R."/>
            <person name="Klaenhammer T.R."/>
            <person name="Caufield P.W."/>
            <person name="Cui Y."/>
            <person name="Zhang H."/>
            <person name="O'Toole P.W."/>
        </authorList>
    </citation>
    <scope>NUCLEOTIDE SEQUENCE [LARGE SCALE GENOMIC DNA]</scope>
    <source>
        <strain evidence="4 5">DSM 13961</strain>
    </source>
</reference>
<dbReference type="InterPro" id="IPR024968">
    <property type="entry name" value="SlpA_C_lactobacillus"/>
</dbReference>
<feature type="transmembrane region" description="Helical" evidence="2">
    <location>
        <begin position="12"/>
        <end position="33"/>
    </location>
</feature>
<sequence>MLWRNGILNKNIKYMGITAVALLAVAPIAVPVFNSATEITAKADTVNEDTKTNATDTSKVYKTSVEDNWTGIKGECHITGTFPAIKDGKQINISYNSVYVNGKDFDNNEELRMPVFEGYSVDQEYIVPKLQRNPKTNAVTGIILPNGIPTYTKNGSPISSTTESNEAYQMSSILPDNSGQEKLSNSTDITAAQKADAQKWESQMKNSFKVTKDMPLITNDDYGLVYIVGSDGWFRLDASDLTPQTNIFGAFSSDNHNTDEFFMHFNDNKDRSDLYFRHDDNKANNYAIFATATANDGTIKRNLTPNEIDQFLEEKGGKGVTFHFGVHYVENPILGNGTWDQYLGDNSKQVASKDVVVLPPDTDSTNTGSNTNTGSTTNTGSNTNTGNTTNTGSNTNTGTSTNNNTNTSTTTDENKNSDETTTPATSYSSVYTPTTGTELYNDNGTLLTNVGLGKNTAWKVDQKKVVKGVTYLRVATNEWVKVNNGLEIKLIDSVIRTDKQTTLYNSKGEKITNRVLGADTAWRTDRTAQINGQTMYRVATNEWLAAKDVK</sequence>
<feature type="compositionally biased region" description="Polar residues" evidence="1">
    <location>
        <begin position="419"/>
        <end position="430"/>
    </location>
</feature>
<organism evidence="4 5">
    <name type="scientific">Companilactobacillus kimchii DSM 13961 = JCM 10707</name>
    <dbReference type="NCBI Taxonomy" id="1423765"/>
    <lineage>
        <taxon>Bacteria</taxon>
        <taxon>Bacillati</taxon>
        <taxon>Bacillota</taxon>
        <taxon>Bacilli</taxon>
        <taxon>Lactobacillales</taxon>
        <taxon>Lactobacillaceae</taxon>
        <taxon>Companilactobacillus</taxon>
        <taxon>Companilactobacillus kimchii</taxon>
    </lineage>
</organism>
<evidence type="ECO:0000259" key="3">
    <source>
        <dbReference type="Pfam" id="PF03217"/>
    </source>
</evidence>
<keyword evidence="2" id="KW-0812">Transmembrane</keyword>